<dbReference type="PANTHER" id="PTHR47359">
    <property type="entry name" value="PEPTIDOGLYCAN DL-ENDOPEPTIDASE CWLO"/>
    <property type="match status" value="1"/>
</dbReference>
<dbReference type="InterPro" id="IPR000064">
    <property type="entry name" value="NLP_P60_dom"/>
</dbReference>
<dbReference type="InterPro" id="IPR051794">
    <property type="entry name" value="PG_Endopeptidase_C40"/>
</dbReference>
<dbReference type="RefSeq" id="WP_345573303.1">
    <property type="nucleotide sequence ID" value="NZ_BAABDQ010000036.1"/>
</dbReference>
<feature type="region of interest" description="Disordered" evidence="5">
    <location>
        <begin position="60"/>
        <end position="98"/>
    </location>
</feature>
<sequence length="246" mass="25066">MIIHTTLGHQTPGKAVSPSALTKLVGCLVAALCTLFTLAALSALSAFFPAAAQAAVSTSPALTSSGPTSPALTSPPAHATSTPAQASATPTSATPTPATSRQLAALLADTTKGKIAATAALTQLGVSFSWGGGSAKGPTLGIGRGARTRGFDCSGLTLYAWSRAGIKLSHYTGAQFRQGRRIALRARRMGDLLFFGGGTGDPTHVALFLHGGLMIHSPKTGDVVKKTNFLTSSYFRTTFRGAVRPG</sequence>
<evidence type="ECO:0000313" key="8">
    <source>
        <dbReference type="Proteomes" id="UP001500630"/>
    </source>
</evidence>
<keyword evidence="8" id="KW-1185">Reference proteome</keyword>
<feature type="domain" description="NlpC/P60" evidence="6">
    <location>
        <begin position="110"/>
        <end position="246"/>
    </location>
</feature>
<proteinExistence type="inferred from homology"/>
<keyword evidence="3" id="KW-0378">Hydrolase</keyword>
<comment type="similarity">
    <text evidence="1">Belongs to the peptidase C40 family.</text>
</comment>
<organism evidence="7 8">
    <name type="scientific">Nonomuraea rosea</name>
    <dbReference type="NCBI Taxonomy" id="638574"/>
    <lineage>
        <taxon>Bacteria</taxon>
        <taxon>Bacillati</taxon>
        <taxon>Actinomycetota</taxon>
        <taxon>Actinomycetes</taxon>
        <taxon>Streptosporangiales</taxon>
        <taxon>Streptosporangiaceae</taxon>
        <taxon>Nonomuraea</taxon>
    </lineage>
</organism>
<evidence type="ECO:0000259" key="6">
    <source>
        <dbReference type="PROSITE" id="PS51935"/>
    </source>
</evidence>
<keyword evidence="2" id="KW-0645">Protease</keyword>
<accession>A0ABP6Z9R7</accession>
<evidence type="ECO:0000256" key="3">
    <source>
        <dbReference type="ARBA" id="ARBA00022801"/>
    </source>
</evidence>
<dbReference type="Proteomes" id="UP001500630">
    <property type="component" value="Unassembled WGS sequence"/>
</dbReference>
<dbReference type="SUPFAM" id="SSF54001">
    <property type="entry name" value="Cysteine proteinases"/>
    <property type="match status" value="1"/>
</dbReference>
<dbReference type="PANTHER" id="PTHR47359:SF3">
    <property type="entry name" value="NLP_P60 DOMAIN-CONTAINING PROTEIN-RELATED"/>
    <property type="match status" value="1"/>
</dbReference>
<gene>
    <name evidence="7" type="ORF">GCM10022419_102350</name>
</gene>
<keyword evidence="4" id="KW-0788">Thiol protease</keyword>
<evidence type="ECO:0000256" key="2">
    <source>
        <dbReference type="ARBA" id="ARBA00022670"/>
    </source>
</evidence>
<dbReference type="EMBL" id="BAABDQ010000036">
    <property type="protein sequence ID" value="GAA3601566.1"/>
    <property type="molecule type" value="Genomic_DNA"/>
</dbReference>
<dbReference type="Gene3D" id="3.90.1720.10">
    <property type="entry name" value="endopeptidase domain like (from Nostoc punctiforme)"/>
    <property type="match status" value="1"/>
</dbReference>
<evidence type="ECO:0000256" key="4">
    <source>
        <dbReference type="ARBA" id="ARBA00022807"/>
    </source>
</evidence>
<dbReference type="Pfam" id="PF00877">
    <property type="entry name" value="NLPC_P60"/>
    <property type="match status" value="1"/>
</dbReference>
<reference evidence="8" key="1">
    <citation type="journal article" date="2019" name="Int. J. Syst. Evol. Microbiol.">
        <title>The Global Catalogue of Microorganisms (GCM) 10K type strain sequencing project: providing services to taxonomists for standard genome sequencing and annotation.</title>
        <authorList>
            <consortium name="The Broad Institute Genomics Platform"/>
            <consortium name="The Broad Institute Genome Sequencing Center for Infectious Disease"/>
            <person name="Wu L."/>
            <person name="Ma J."/>
        </authorList>
    </citation>
    <scope>NUCLEOTIDE SEQUENCE [LARGE SCALE GENOMIC DNA]</scope>
    <source>
        <strain evidence="8">JCM 17326</strain>
    </source>
</reference>
<dbReference type="InterPro" id="IPR038765">
    <property type="entry name" value="Papain-like_cys_pep_sf"/>
</dbReference>
<protein>
    <recommendedName>
        <fullName evidence="6">NlpC/P60 domain-containing protein</fullName>
    </recommendedName>
</protein>
<name>A0ABP6Z9R7_9ACTN</name>
<comment type="caution">
    <text evidence="7">The sequence shown here is derived from an EMBL/GenBank/DDBJ whole genome shotgun (WGS) entry which is preliminary data.</text>
</comment>
<evidence type="ECO:0000313" key="7">
    <source>
        <dbReference type="EMBL" id="GAA3601566.1"/>
    </source>
</evidence>
<evidence type="ECO:0000256" key="1">
    <source>
        <dbReference type="ARBA" id="ARBA00007074"/>
    </source>
</evidence>
<dbReference type="PROSITE" id="PS51935">
    <property type="entry name" value="NLPC_P60"/>
    <property type="match status" value="1"/>
</dbReference>
<evidence type="ECO:0000256" key="5">
    <source>
        <dbReference type="SAM" id="MobiDB-lite"/>
    </source>
</evidence>